<accession>A0AAV7XQI2</accession>
<dbReference type="AlphaFoldDB" id="A0AAV7XQI2"/>
<evidence type="ECO:0000313" key="2">
    <source>
        <dbReference type="EMBL" id="KAJ1527223.1"/>
    </source>
</evidence>
<comment type="caution">
    <text evidence="2">The sequence shown here is derived from an EMBL/GenBank/DDBJ whole genome shotgun (WGS) entry which is preliminary data.</text>
</comment>
<protein>
    <submittedName>
        <fullName evidence="2">Uncharacterized protein</fullName>
    </submittedName>
</protein>
<keyword evidence="3" id="KW-1185">Reference proteome</keyword>
<evidence type="ECO:0000256" key="1">
    <source>
        <dbReference type="SAM" id="SignalP"/>
    </source>
</evidence>
<evidence type="ECO:0000313" key="3">
    <source>
        <dbReference type="Proteomes" id="UP001075354"/>
    </source>
</evidence>
<feature type="signal peptide" evidence="1">
    <location>
        <begin position="1"/>
        <end position="17"/>
    </location>
</feature>
<dbReference type="EMBL" id="JAPTSV010000006">
    <property type="protein sequence ID" value="KAJ1527223.1"/>
    <property type="molecule type" value="Genomic_DNA"/>
</dbReference>
<reference evidence="2" key="1">
    <citation type="submission" date="2022-12" db="EMBL/GenBank/DDBJ databases">
        <title>Chromosome-level genome assembly of the bean flower thrips Megalurothrips usitatus.</title>
        <authorList>
            <person name="Ma L."/>
            <person name="Liu Q."/>
            <person name="Li H."/>
            <person name="Cai W."/>
        </authorList>
    </citation>
    <scope>NUCLEOTIDE SEQUENCE</scope>
    <source>
        <strain evidence="2">Cailab_2022a</strain>
    </source>
</reference>
<organism evidence="2 3">
    <name type="scientific">Megalurothrips usitatus</name>
    <name type="common">bean blossom thrips</name>
    <dbReference type="NCBI Taxonomy" id="439358"/>
    <lineage>
        <taxon>Eukaryota</taxon>
        <taxon>Metazoa</taxon>
        <taxon>Ecdysozoa</taxon>
        <taxon>Arthropoda</taxon>
        <taxon>Hexapoda</taxon>
        <taxon>Insecta</taxon>
        <taxon>Pterygota</taxon>
        <taxon>Neoptera</taxon>
        <taxon>Paraneoptera</taxon>
        <taxon>Thysanoptera</taxon>
        <taxon>Terebrantia</taxon>
        <taxon>Thripoidea</taxon>
        <taxon>Thripidae</taxon>
        <taxon>Megalurothrips</taxon>
    </lineage>
</organism>
<proteinExistence type="predicted"/>
<keyword evidence="1" id="KW-0732">Signal</keyword>
<name>A0AAV7XQI2_9NEOP</name>
<gene>
    <name evidence="2" type="ORF">ONE63_008750</name>
</gene>
<sequence>MRSVAVVVLLAAVGALAKPDCNACFMKNAGKDKHRADATTPAPPHALPGQAATTVGGEVPTAAVYEDGAAGAAAASLPRLSQFRAKRTAGWGQEARGRLRGVLLASSVAQQLGARPDADAGDSGQWWEEAPSDMEWPVTRDAWGELDGEGAAEAAAGRPGPADQATDAVADAGVWGDIRGHALRV</sequence>
<feature type="chain" id="PRO_5043372781" evidence="1">
    <location>
        <begin position="18"/>
        <end position="185"/>
    </location>
</feature>
<dbReference type="Proteomes" id="UP001075354">
    <property type="component" value="Chromosome 6"/>
</dbReference>